<evidence type="ECO:0000259" key="4">
    <source>
        <dbReference type="PROSITE" id="PS50195"/>
    </source>
</evidence>
<dbReference type="Pfam" id="PF00615">
    <property type="entry name" value="RGS"/>
    <property type="match status" value="1"/>
</dbReference>
<dbReference type="SUPFAM" id="SSF48097">
    <property type="entry name" value="Regulator of G-protein signaling, RGS"/>
    <property type="match status" value="1"/>
</dbReference>
<dbReference type="InterPro" id="IPR001683">
    <property type="entry name" value="PX_dom"/>
</dbReference>
<dbReference type="STRING" id="568069.A0A1J1IFH7"/>
<accession>A0A1J1IFH7</accession>
<feature type="domain" description="RGS" evidence="3">
    <location>
        <begin position="424"/>
        <end position="561"/>
    </location>
</feature>
<comment type="similarity">
    <text evidence="1">Belongs to the sorting nexin family.</text>
</comment>
<dbReference type="InterPro" id="IPR013937">
    <property type="entry name" value="Sorting_nexin_C"/>
</dbReference>
<dbReference type="PANTHER" id="PTHR22775">
    <property type="entry name" value="SORTING NEXIN"/>
    <property type="match status" value="1"/>
</dbReference>
<dbReference type="PANTHER" id="PTHR22775:SF3">
    <property type="entry name" value="SORTING NEXIN-13"/>
    <property type="match status" value="1"/>
</dbReference>
<dbReference type="Gene3D" id="3.30.1520.10">
    <property type="entry name" value="Phox-like domain"/>
    <property type="match status" value="1"/>
</dbReference>
<dbReference type="Gene3D" id="1.10.167.10">
    <property type="entry name" value="Regulator of G-protein Signalling 4, domain 2"/>
    <property type="match status" value="1"/>
</dbReference>
<organism evidence="6 7">
    <name type="scientific">Clunio marinus</name>
    <dbReference type="NCBI Taxonomy" id="568069"/>
    <lineage>
        <taxon>Eukaryota</taxon>
        <taxon>Metazoa</taxon>
        <taxon>Ecdysozoa</taxon>
        <taxon>Arthropoda</taxon>
        <taxon>Hexapoda</taxon>
        <taxon>Insecta</taxon>
        <taxon>Pterygota</taxon>
        <taxon>Neoptera</taxon>
        <taxon>Endopterygota</taxon>
        <taxon>Diptera</taxon>
        <taxon>Nematocera</taxon>
        <taxon>Chironomoidea</taxon>
        <taxon>Chironomidae</taxon>
        <taxon>Clunio</taxon>
    </lineage>
</organism>
<keyword evidence="2" id="KW-0472">Membrane</keyword>
<dbReference type="InterPro" id="IPR044926">
    <property type="entry name" value="RGS_subdomain_2"/>
</dbReference>
<evidence type="ECO:0000256" key="2">
    <source>
        <dbReference type="SAM" id="Phobius"/>
    </source>
</evidence>
<dbReference type="EMBL" id="CVRI01000048">
    <property type="protein sequence ID" value="CRK98968.1"/>
    <property type="molecule type" value="Genomic_DNA"/>
</dbReference>
<dbReference type="AlphaFoldDB" id="A0A1J1IFH7"/>
<feature type="transmembrane region" description="Helical" evidence="2">
    <location>
        <begin position="20"/>
        <end position="44"/>
    </location>
</feature>
<evidence type="ECO:0000313" key="7">
    <source>
        <dbReference type="Proteomes" id="UP000183832"/>
    </source>
</evidence>
<dbReference type="Pfam" id="PF02194">
    <property type="entry name" value="PXA"/>
    <property type="match status" value="1"/>
</dbReference>
<dbReference type="InterPro" id="IPR036305">
    <property type="entry name" value="RGS_sf"/>
</dbReference>
<dbReference type="PROSITE" id="PS50195">
    <property type="entry name" value="PX"/>
    <property type="match status" value="1"/>
</dbReference>
<dbReference type="SUPFAM" id="SSF64268">
    <property type="entry name" value="PX domain"/>
    <property type="match status" value="1"/>
</dbReference>
<proteinExistence type="inferred from homology"/>
<feature type="domain" description="PX" evidence="4">
    <location>
        <begin position="635"/>
        <end position="760"/>
    </location>
</feature>
<dbReference type="SMART" id="SM00315">
    <property type="entry name" value="RGS"/>
    <property type="match status" value="1"/>
</dbReference>
<dbReference type="PROSITE" id="PS51207">
    <property type="entry name" value="PXA"/>
    <property type="match status" value="1"/>
</dbReference>
<keyword evidence="7" id="KW-1185">Reference proteome</keyword>
<dbReference type="InterPro" id="IPR036871">
    <property type="entry name" value="PX_dom_sf"/>
</dbReference>
<evidence type="ECO:0000259" key="3">
    <source>
        <dbReference type="PROSITE" id="PS50132"/>
    </source>
</evidence>
<feature type="domain" description="PXA" evidence="5">
    <location>
        <begin position="104"/>
        <end position="338"/>
    </location>
</feature>
<evidence type="ECO:0000256" key="1">
    <source>
        <dbReference type="ARBA" id="ARBA00010883"/>
    </source>
</evidence>
<dbReference type="Proteomes" id="UP000183832">
    <property type="component" value="Unassembled WGS sequence"/>
</dbReference>
<dbReference type="PROSITE" id="PS50132">
    <property type="entry name" value="RGS"/>
    <property type="match status" value="1"/>
</dbReference>
<dbReference type="PROSITE" id="PS51257">
    <property type="entry name" value="PROKAR_LIPOPROTEIN"/>
    <property type="match status" value="1"/>
</dbReference>
<dbReference type="Pfam" id="PF00787">
    <property type="entry name" value="PX"/>
    <property type="match status" value="1"/>
</dbReference>
<dbReference type="GO" id="GO:0005769">
    <property type="term" value="C:early endosome"/>
    <property type="evidence" value="ECO:0007669"/>
    <property type="project" value="TreeGrafter"/>
</dbReference>
<dbReference type="Pfam" id="PF08628">
    <property type="entry name" value="Nexin_C"/>
    <property type="match status" value="1"/>
</dbReference>
<dbReference type="SMART" id="SM00313">
    <property type="entry name" value="PXA"/>
    <property type="match status" value="1"/>
</dbReference>
<dbReference type="InterPro" id="IPR003114">
    <property type="entry name" value="Phox_assoc"/>
</dbReference>
<evidence type="ECO:0000259" key="5">
    <source>
        <dbReference type="PROSITE" id="PS51207"/>
    </source>
</evidence>
<keyword evidence="2" id="KW-1133">Transmembrane helix</keyword>
<dbReference type="SMART" id="SM00312">
    <property type="entry name" value="PX"/>
    <property type="match status" value="1"/>
</dbReference>
<gene>
    <name evidence="6" type="primary">putative Sorting nexin-13</name>
    <name evidence="6" type="ORF">CLUMA_CG012084</name>
</gene>
<evidence type="ECO:0000313" key="6">
    <source>
        <dbReference type="EMBL" id="CRK98968.1"/>
    </source>
</evidence>
<name>A0A1J1IFH7_9DIPT</name>
<reference evidence="6 7" key="1">
    <citation type="submission" date="2015-04" db="EMBL/GenBank/DDBJ databases">
        <authorList>
            <person name="Syromyatnikov M.Y."/>
            <person name="Popov V.N."/>
        </authorList>
    </citation>
    <scope>NUCLEOTIDE SEQUENCE [LARGE SCALE GENOMIC DNA]</scope>
</reference>
<dbReference type="InterPro" id="IPR016137">
    <property type="entry name" value="RGS"/>
</dbReference>
<dbReference type="OrthoDB" id="5772781at2759"/>
<dbReference type="GO" id="GO:0035091">
    <property type="term" value="F:phosphatidylinositol binding"/>
    <property type="evidence" value="ECO:0007669"/>
    <property type="project" value="InterPro"/>
</dbReference>
<protein>
    <submittedName>
        <fullName evidence="6">CLUMA_CG012084, isoform A</fullName>
    </submittedName>
</protein>
<sequence length="978" mass="112421">MNYRLISVIVIISCSLFKVLGFFGVYLLLSCIIVAILTVLSVILSISPKNDEKIITSIKHPLDQLVTKQLGLNFDINNQTRSGNESLENLNKGSRNRFHNLSGHKKIDEIIHNILDNIFRDFVESWYKQLSNDKDFPSGSRKAVEKAIESLTTRLRQAPLLTTLTTKMVDDVAAHIKCFNHAQRTLSETKKAPVIPTSRFNSPFHRRNKSDTDVANSRNWKLGNALIQKKVANSTFYSVQTDEKLMDPDSQLLELFFSNSNNNFKEESLNDEALEKHLIAVIETALYFTLQPEDFKCDITRSFLSTILACVVGKAVTNTLSDPDFLNFQIAHLFINDPPSSEFLIRMIRQCSDLSELRAVRHMITREMDVKHRDPKYVGELASLKYTQKIIDLRISSLQNQNIDSSGKKVFENEKFTSKLPLLTLDEILSKDLALSYYLDYLSIMNLQKYVIFYCLAQDWKATAADKLSETIDVKEKQTLYKLFRDKAFNLYTEYLLPTSSNYLNVDQGLIEVLHIKIKDTFIQPDPLWFESICKFVYEKLKNEHVFLQNFYESPAYKKLLLELEETECEPSIDLTLSENKETKSDTSSGDFVIDDEMDFLDPTDEVTFNLSPSRHQRSHSDTGILLARQSTNIVAPRLTAKIINTAINSSGNFAVYAINVNMIEKDSNGVEHQKSWHIYRRYSKFLEMKKLLLRKFPKLQTAQLPFPKKQTFHNTNRSLIERRMVILNEFLKVICQKADTDDAMHYVILDFLEPDQDDREIHGTKVTKHIVNPLKSGMRTIRNMPDSFIGGLSRIFLSKNIEKFALADDEIDTQSSSEFPALISFVNLLDVVFDLDGRSQWLKKGIQSFIAAPFISQSINKRILDIAQKYILDVEKVEDVLCGILNNVWPNGIRQDPLQREDTTKLRTRMAAKVALFAFLSDDLKHFLGSETTRIGLTNFFEMLQNQTLNRRLILVLMHRLCTTIFPTTSMTKHVIK</sequence>
<keyword evidence="2" id="KW-0812">Transmembrane</keyword>